<feature type="domain" description="Chorismate-utilising enzyme C-terminal" evidence="1">
    <location>
        <begin position="208"/>
        <end position="455"/>
    </location>
</feature>
<evidence type="ECO:0000313" key="3">
    <source>
        <dbReference type="EMBL" id="CAI3681438.1"/>
    </source>
</evidence>
<dbReference type="PANTHER" id="PTHR11236:SF9">
    <property type="entry name" value="ANTHRANILATE SYNTHASE COMPONENT 1"/>
    <property type="match status" value="1"/>
</dbReference>
<name>A0AA86JC81_9CLOT</name>
<dbReference type="GO" id="GO:0000162">
    <property type="term" value="P:L-tryptophan biosynthetic process"/>
    <property type="evidence" value="ECO:0007669"/>
    <property type="project" value="TreeGrafter"/>
</dbReference>
<dbReference type="EMBL" id="CAKJVE010000001">
    <property type="protein sequence ID" value="CAG9701481.1"/>
    <property type="molecule type" value="Genomic_DNA"/>
</dbReference>
<dbReference type="Pfam" id="PF00425">
    <property type="entry name" value="Chorismate_bind"/>
    <property type="match status" value="1"/>
</dbReference>
<evidence type="ECO:0000313" key="4">
    <source>
        <dbReference type="Proteomes" id="UP000789738"/>
    </source>
</evidence>
<dbReference type="Proteomes" id="UP000789738">
    <property type="component" value="Unassembled WGS sequence"/>
</dbReference>
<dbReference type="PANTHER" id="PTHR11236">
    <property type="entry name" value="AMINOBENZOATE/ANTHRANILATE SYNTHASE"/>
    <property type="match status" value="1"/>
</dbReference>
<sequence>MTTIEQEENLLIADKYIIDNALPLNKVRKKILNSYPQSALFETGEGFQEVDGKETTFMTDLLFEIMLSNNTWTVYAKERFELKVSKCKEILNDDTKTLWNKLREVREYLNLPDKFPITLTLGYSVARFIENIPGMSVDENEPEVVLRVYRNAIKYDSSMKDVCIYVLRNNNEKCTEPKELLKIITDESTDKVKTEAWNFGTIKDLTDRNNFYNWVERAKEYIRCGDIYQVQLCRHAVSSATINPIDLYERLVSINPAPYMSYIELKNQHVMSSSPELMIRCKDGISQARPIAGTMSQDDVRESRLDEIPKEMAEHLMLVDLARNDLARCAVKGGIEVTSFMKLDVYGTLNHLVSTVETPIRKECDIWDLISANFPAGTMTGAPKVRAMEIIAELEGKARGLFCGCTGYITGKNEGVFALTIRTIVGNPGKYVLRAAAGIVADSEASSEWDEAGAKINSFARAIV</sequence>
<gene>
    <name evidence="3" type="ORF">CNEO2_760008</name>
    <name evidence="2" type="ORF">CNEO_10015</name>
</gene>
<dbReference type="PRINTS" id="PR00095">
    <property type="entry name" value="ANTSNTHASEI"/>
</dbReference>
<accession>A0AA86JC81</accession>
<dbReference type="InterPro" id="IPR005801">
    <property type="entry name" value="ADC_synthase"/>
</dbReference>
<dbReference type="SUPFAM" id="SSF56322">
    <property type="entry name" value="ADC synthase"/>
    <property type="match status" value="1"/>
</dbReference>
<dbReference type="EMBL" id="CAMTCP010000277">
    <property type="protein sequence ID" value="CAI3681438.1"/>
    <property type="molecule type" value="Genomic_DNA"/>
</dbReference>
<dbReference type="Gene3D" id="3.60.120.10">
    <property type="entry name" value="Anthranilate synthase"/>
    <property type="match status" value="1"/>
</dbReference>
<evidence type="ECO:0000259" key="1">
    <source>
        <dbReference type="Pfam" id="PF00425"/>
    </source>
</evidence>
<evidence type="ECO:0000313" key="2">
    <source>
        <dbReference type="EMBL" id="CAG9701481.1"/>
    </source>
</evidence>
<organism evidence="2 4">
    <name type="scientific">Clostridium neonatale</name>
    <dbReference type="NCBI Taxonomy" id="137838"/>
    <lineage>
        <taxon>Bacteria</taxon>
        <taxon>Bacillati</taxon>
        <taxon>Bacillota</taxon>
        <taxon>Clostridia</taxon>
        <taxon>Eubacteriales</taxon>
        <taxon>Clostridiaceae</taxon>
        <taxon>Clostridium</taxon>
    </lineage>
</organism>
<comment type="caution">
    <text evidence="2">The sequence shown here is derived from an EMBL/GenBank/DDBJ whole genome shotgun (WGS) entry which is preliminary data.</text>
</comment>
<dbReference type="Proteomes" id="UP001189143">
    <property type="component" value="Unassembled WGS sequence"/>
</dbReference>
<reference evidence="3" key="2">
    <citation type="submission" date="2022-10" db="EMBL/GenBank/DDBJ databases">
        <authorList>
            <person name="Aires J."/>
            <person name="Mesa V."/>
        </authorList>
    </citation>
    <scope>NUCLEOTIDE SEQUENCE</scope>
    <source>
        <strain evidence="3">Clostridium neonatale JD116</strain>
    </source>
</reference>
<reference evidence="2" key="1">
    <citation type="submission" date="2021-10" db="EMBL/GenBank/DDBJ databases">
        <authorList>
            <person name="Mesa V."/>
        </authorList>
    </citation>
    <scope>NUCLEOTIDE SEQUENCE</scope>
    <source>
        <strain evidence="2">CC3_PB</strain>
    </source>
</reference>
<dbReference type="RefSeq" id="WP_210886877.1">
    <property type="nucleotide sequence ID" value="NZ_CAKJVE010000001.1"/>
</dbReference>
<protein>
    <submittedName>
        <fullName evidence="2">Anthranilate synthase component 1</fullName>
    </submittedName>
</protein>
<dbReference type="InterPro" id="IPR019999">
    <property type="entry name" value="Anth_synth_I-like"/>
</dbReference>
<proteinExistence type="predicted"/>
<dbReference type="InterPro" id="IPR015890">
    <property type="entry name" value="Chorismate_C"/>
</dbReference>
<dbReference type="AlphaFoldDB" id="A0AA86JC81"/>